<organism evidence="3 4">
    <name type="scientific">Corynebacterium aurimucosum</name>
    <dbReference type="NCBI Taxonomy" id="169292"/>
    <lineage>
        <taxon>Bacteria</taxon>
        <taxon>Bacillati</taxon>
        <taxon>Actinomycetota</taxon>
        <taxon>Actinomycetes</taxon>
        <taxon>Mycobacteriales</taxon>
        <taxon>Corynebacteriaceae</taxon>
        <taxon>Corynebacterium</taxon>
    </lineage>
</organism>
<accession>A0A558GGK4</accession>
<feature type="compositionally biased region" description="Gly residues" evidence="1">
    <location>
        <begin position="137"/>
        <end position="161"/>
    </location>
</feature>
<dbReference type="Proteomes" id="UP000320531">
    <property type="component" value="Unassembled WGS sequence"/>
</dbReference>
<feature type="transmembrane region" description="Helical" evidence="2">
    <location>
        <begin position="336"/>
        <end position="359"/>
    </location>
</feature>
<keyword evidence="2" id="KW-0472">Membrane</keyword>
<keyword evidence="2" id="KW-0812">Transmembrane</keyword>
<reference evidence="3 4" key="1">
    <citation type="submission" date="2019-07" db="EMBL/GenBank/DDBJ databases">
        <title>Draft genome of C. aurimucosum strain 14-2523.</title>
        <authorList>
            <person name="Pacheco L.G.C."/>
            <person name="Aguiar E.R.G.R."/>
            <person name="Navas J."/>
            <person name="Santos C.S."/>
            <person name="Rocha D.J.P.G."/>
        </authorList>
    </citation>
    <scope>NUCLEOTIDE SEQUENCE [LARGE SCALE GENOMIC DNA]</scope>
    <source>
        <strain evidence="3 4">14-2523</strain>
    </source>
</reference>
<name>A0A558GGK4_9CORY</name>
<evidence type="ECO:0000313" key="4">
    <source>
        <dbReference type="Proteomes" id="UP000320531"/>
    </source>
</evidence>
<proteinExistence type="predicted"/>
<gene>
    <name evidence="3" type="ORF">FQK23_10990</name>
</gene>
<dbReference type="EMBL" id="VMTY01000050">
    <property type="protein sequence ID" value="TVU55999.1"/>
    <property type="molecule type" value="Genomic_DNA"/>
</dbReference>
<evidence type="ECO:0000313" key="3">
    <source>
        <dbReference type="EMBL" id="TVU55999.1"/>
    </source>
</evidence>
<comment type="caution">
    <text evidence="3">The sequence shown here is derived from an EMBL/GenBank/DDBJ whole genome shotgun (WGS) entry which is preliminary data.</text>
</comment>
<protein>
    <submittedName>
        <fullName evidence="3">Uncharacterized protein</fullName>
    </submittedName>
</protein>
<dbReference type="AlphaFoldDB" id="A0A558GGK4"/>
<sequence length="371" mass="37716">MASTASFSRAYRGMALAFAITVAPLSGIVAGPVSGKGGITGIGSAVAHAQDATIPVPAGQTTTVSLPVPVDVNVASDGWNVSASGGTATVTAPAAGGQISVPVTYQGVTMTIVLVADAEVTAEELNDAAESGDPDSLGGGQQNPGGADGLGDNGDPQGGTGGDEKEGGNDPATGGSAPATDGGGKGQARPPRIGRGWEGVDDSHAAYVNLESTIDGQTITAKLGFKQALDLYNRFKHLEDDGVTLRYLNAEGEFVEGVKREIDKGSRTMTLTYPEGTEPDNPFIMQFFNKDTQSAELVVTLTDPTRENAGEVPPEQQLDSDGANESDSEDQNSSKVGAGALAAGIVGIGIIALIVGFIVKRRRSTSKEELS</sequence>
<feature type="region of interest" description="Disordered" evidence="1">
    <location>
        <begin position="126"/>
        <end position="198"/>
    </location>
</feature>
<keyword evidence="2" id="KW-1133">Transmembrane helix</keyword>
<evidence type="ECO:0000256" key="1">
    <source>
        <dbReference type="SAM" id="MobiDB-lite"/>
    </source>
</evidence>
<evidence type="ECO:0000256" key="2">
    <source>
        <dbReference type="SAM" id="Phobius"/>
    </source>
</evidence>
<feature type="region of interest" description="Disordered" evidence="1">
    <location>
        <begin position="303"/>
        <end position="335"/>
    </location>
</feature>